<reference evidence="2" key="2">
    <citation type="submission" date="2022-01" db="EMBL/GenBank/DDBJ databases">
        <authorList>
            <person name="Yamashiro T."/>
            <person name="Shiraishi A."/>
            <person name="Satake H."/>
            <person name="Nakayama K."/>
        </authorList>
    </citation>
    <scope>NUCLEOTIDE SEQUENCE</scope>
</reference>
<protein>
    <submittedName>
        <fullName evidence="2">Uncharacterized protein</fullName>
    </submittedName>
</protein>
<feature type="region of interest" description="Disordered" evidence="1">
    <location>
        <begin position="77"/>
        <end position="113"/>
    </location>
</feature>
<accession>A0ABQ5HDX8</accession>
<sequence length="210" mass="23869">MLIVDAFLTNEIRATDDYKEYEMVFVNVGKKRNQSDGETSSPQKSLKVTIKQKQVVEGEKDAESYADKFIASMLHDDVDDSGDRIEPRSHKEHPEVVDDEDVSKEEKKDDEMGSLEDRIEKMQTPIPTTSRSLRKNLSLDKTFVQELTVTISPSTATTSNDSHKKICISSKYSHLPGAFRRMCKRQGYIIRDMEECLCSLTNFGTSCLET</sequence>
<name>A0ABQ5HDX8_9ASTR</name>
<keyword evidence="3" id="KW-1185">Reference proteome</keyword>
<evidence type="ECO:0000313" key="2">
    <source>
        <dbReference type="EMBL" id="GJT86071.1"/>
    </source>
</evidence>
<dbReference type="EMBL" id="BQNB010019511">
    <property type="protein sequence ID" value="GJT86071.1"/>
    <property type="molecule type" value="Genomic_DNA"/>
</dbReference>
<dbReference type="Proteomes" id="UP001151760">
    <property type="component" value="Unassembled WGS sequence"/>
</dbReference>
<organism evidence="2 3">
    <name type="scientific">Tanacetum coccineum</name>
    <dbReference type="NCBI Taxonomy" id="301880"/>
    <lineage>
        <taxon>Eukaryota</taxon>
        <taxon>Viridiplantae</taxon>
        <taxon>Streptophyta</taxon>
        <taxon>Embryophyta</taxon>
        <taxon>Tracheophyta</taxon>
        <taxon>Spermatophyta</taxon>
        <taxon>Magnoliopsida</taxon>
        <taxon>eudicotyledons</taxon>
        <taxon>Gunneridae</taxon>
        <taxon>Pentapetalae</taxon>
        <taxon>asterids</taxon>
        <taxon>campanulids</taxon>
        <taxon>Asterales</taxon>
        <taxon>Asteraceae</taxon>
        <taxon>Asteroideae</taxon>
        <taxon>Anthemideae</taxon>
        <taxon>Anthemidinae</taxon>
        <taxon>Tanacetum</taxon>
    </lineage>
</organism>
<comment type="caution">
    <text evidence="2">The sequence shown here is derived from an EMBL/GenBank/DDBJ whole genome shotgun (WGS) entry which is preliminary data.</text>
</comment>
<reference evidence="2" key="1">
    <citation type="journal article" date="2022" name="Int. J. Mol. Sci.">
        <title>Draft Genome of Tanacetum Coccineum: Genomic Comparison of Closely Related Tanacetum-Family Plants.</title>
        <authorList>
            <person name="Yamashiro T."/>
            <person name="Shiraishi A."/>
            <person name="Nakayama K."/>
            <person name="Satake H."/>
        </authorList>
    </citation>
    <scope>NUCLEOTIDE SEQUENCE</scope>
</reference>
<feature type="compositionally biased region" description="Basic and acidic residues" evidence="1">
    <location>
        <begin position="81"/>
        <end position="96"/>
    </location>
</feature>
<proteinExistence type="predicted"/>
<evidence type="ECO:0000313" key="3">
    <source>
        <dbReference type="Proteomes" id="UP001151760"/>
    </source>
</evidence>
<feature type="compositionally biased region" description="Basic and acidic residues" evidence="1">
    <location>
        <begin position="104"/>
        <end position="113"/>
    </location>
</feature>
<evidence type="ECO:0000256" key="1">
    <source>
        <dbReference type="SAM" id="MobiDB-lite"/>
    </source>
</evidence>
<gene>
    <name evidence="2" type="ORF">Tco_1067788</name>
</gene>